<dbReference type="InterPro" id="IPR010640">
    <property type="entry name" value="Low_temperature_requirement_A"/>
</dbReference>
<feature type="transmembrane region" description="Helical" evidence="1">
    <location>
        <begin position="374"/>
        <end position="390"/>
    </location>
</feature>
<dbReference type="OrthoDB" id="191995at2759"/>
<feature type="transmembrane region" description="Helical" evidence="1">
    <location>
        <begin position="396"/>
        <end position="414"/>
    </location>
</feature>
<evidence type="ECO:0000256" key="1">
    <source>
        <dbReference type="SAM" id="Phobius"/>
    </source>
</evidence>
<dbReference type="AlphaFoldDB" id="A0A6A6CJT6"/>
<dbReference type="GeneID" id="54563869"/>
<feature type="transmembrane region" description="Helical" evidence="1">
    <location>
        <begin position="102"/>
        <end position="119"/>
    </location>
</feature>
<keyword evidence="1" id="KW-1133">Transmembrane helix</keyword>
<proteinExistence type="predicted"/>
<dbReference type="PANTHER" id="PTHR36840">
    <property type="entry name" value="BLL5714 PROTEIN"/>
    <property type="match status" value="1"/>
</dbReference>
<evidence type="ECO:0000313" key="3">
    <source>
        <dbReference type="Proteomes" id="UP000799537"/>
    </source>
</evidence>
<sequence>MELDHGEDGVSSPSRYLVKRPKALQWFYNGQLQKESDEERQAGRFELFLDLLYVAIVANFSEHLAEHPDGKHLVQYLLTFWPAWHIWSDLREIMNSFYTDDIVQRCAILWVMAMLVLYANNANEIAEINALRTTAGAYMVARFTVAMALLVSSFASYQHRVQSRIAATFILVGLFLCIPLFFKEVSIRGKIAVVAVIIAYQEIAWLIAFGPWIKKALNLTYSTAVDISHEIDRLAAFFIIILGEFLYGIVAGSPAGVGVTAGYGRAVCTLVIAFSLNWLYTSGDGSLKSTHPIRRSVWTAFAFFTIHLPLSASFLIGGHICAVSVAQEDLEEGQTRLMGGGLGVGMFCLWIFAQLHRSDDHGELVLFKQARVSMRLVVAIILIAISQPVIEMSTTSLLVIEMAMTVWVVLWETVGGMSKRFKVFESWEGRNAPRRDDSVQMAREEKA</sequence>
<keyword evidence="3" id="KW-1185">Reference proteome</keyword>
<feature type="transmembrane region" description="Helical" evidence="1">
    <location>
        <begin position="139"/>
        <end position="157"/>
    </location>
</feature>
<dbReference type="RefSeq" id="XP_033667299.1">
    <property type="nucleotide sequence ID" value="XM_033810597.1"/>
</dbReference>
<reference evidence="2" key="1">
    <citation type="journal article" date="2020" name="Stud. Mycol.">
        <title>101 Dothideomycetes genomes: a test case for predicting lifestyles and emergence of pathogens.</title>
        <authorList>
            <person name="Haridas S."/>
            <person name="Albert R."/>
            <person name="Binder M."/>
            <person name="Bloem J."/>
            <person name="Labutti K."/>
            <person name="Salamov A."/>
            <person name="Andreopoulos B."/>
            <person name="Baker S."/>
            <person name="Barry K."/>
            <person name="Bills G."/>
            <person name="Bluhm B."/>
            <person name="Cannon C."/>
            <person name="Castanera R."/>
            <person name="Culley D."/>
            <person name="Daum C."/>
            <person name="Ezra D."/>
            <person name="Gonzalez J."/>
            <person name="Henrissat B."/>
            <person name="Kuo A."/>
            <person name="Liang C."/>
            <person name="Lipzen A."/>
            <person name="Lutzoni F."/>
            <person name="Magnuson J."/>
            <person name="Mondo S."/>
            <person name="Nolan M."/>
            <person name="Ohm R."/>
            <person name="Pangilinan J."/>
            <person name="Park H.-J."/>
            <person name="Ramirez L."/>
            <person name="Alfaro M."/>
            <person name="Sun H."/>
            <person name="Tritt A."/>
            <person name="Yoshinaga Y."/>
            <person name="Zwiers L.-H."/>
            <person name="Turgeon B."/>
            <person name="Goodwin S."/>
            <person name="Spatafora J."/>
            <person name="Crous P."/>
            <person name="Grigoriev I."/>
        </authorList>
    </citation>
    <scope>NUCLEOTIDE SEQUENCE</scope>
    <source>
        <strain evidence="2">ATCC 36951</strain>
    </source>
</reference>
<organism evidence="2 3">
    <name type="scientific">Zasmidium cellare ATCC 36951</name>
    <dbReference type="NCBI Taxonomy" id="1080233"/>
    <lineage>
        <taxon>Eukaryota</taxon>
        <taxon>Fungi</taxon>
        <taxon>Dikarya</taxon>
        <taxon>Ascomycota</taxon>
        <taxon>Pezizomycotina</taxon>
        <taxon>Dothideomycetes</taxon>
        <taxon>Dothideomycetidae</taxon>
        <taxon>Mycosphaerellales</taxon>
        <taxon>Mycosphaerellaceae</taxon>
        <taxon>Zasmidium</taxon>
    </lineage>
</organism>
<dbReference type="EMBL" id="ML993596">
    <property type="protein sequence ID" value="KAF2166410.1"/>
    <property type="molecule type" value="Genomic_DNA"/>
</dbReference>
<keyword evidence="1" id="KW-0812">Transmembrane</keyword>
<feature type="transmembrane region" description="Helical" evidence="1">
    <location>
        <begin position="194"/>
        <end position="213"/>
    </location>
</feature>
<accession>A0A6A6CJT6</accession>
<feature type="transmembrane region" description="Helical" evidence="1">
    <location>
        <begin position="301"/>
        <end position="325"/>
    </location>
</feature>
<feature type="transmembrane region" description="Helical" evidence="1">
    <location>
        <begin position="234"/>
        <end position="257"/>
    </location>
</feature>
<feature type="transmembrane region" description="Helical" evidence="1">
    <location>
        <begin position="164"/>
        <end position="182"/>
    </location>
</feature>
<protein>
    <recommendedName>
        <fullName evidence="4">Low temperature requirement protein A</fullName>
    </recommendedName>
</protein>
<evidence type="ECO:0008006" key="4">
    <source>
        <dbReference type="Google" id="ProtNLM"/>
    </source>
</evidence>
<dbReference type="PANTHER" id="PTHR36840:SF1">
    <property type="entry name" value="BLL5714 PROTEIN"/>
    <property type="match status" value="1"/>
</dbReference>
<evidence type="ECO:0000313" key="2">
    <source>
        <dbReference type="EMBL" id="KAF2166410.1"/>
    </source>
</evidence>
<dbReference type="Proteomes" id="UP000799537">
    <property type="component" value="Unassembled WGS sequence"/>
</dbReference>
<keyword evidence="1" id="KW-0472">Membrane</keyword>
<dbReference type="Pfam" id="PF06772">
    <property type="entry name" value="LtrA"/>
    <property type="match status" value="1"/>
</dbReference>
<feature type="transmembrane region" description="Helical" evidence="1">
    <location>
        <begin position="337"/>
        <end position="353"/>
    </location>
</feature>
<feature type="transmembrane region" description="Helical" evidence="1">
    <location>
        <begin position="263"/>
        <end position="280"/>
    </location>
</feature>
<gene>
    <name evidence="2" type="ORF">M409DRAFT_36688</name>
</gene>
<name>A0A6A6CJT6_ZASCE</name>